<name>A0A0F9C1F8_9ZZZZ</name>
<reference evidence="1" key="1">
    <citation type="journal article" date="2015" name="Nature">
        <title>Complex archaea that bridge the gap between prokaryotes and eukaryotes.</title>
        <authorList>
            <person name="Spang A."/>
            <person name="Saw J.H."/>
            <person name="Jorgensen S.L."/>
            <person name="Zaremba-Niedzwiedzka K."/>
            <person name="Martijn J."/>
            <person name="Lind A.E."/>
            <person name="van Eijk R."/>
            <person name="Schleper C."/>
            <person name="Guy L."/>
            <person name="Ettema T.J."/>
        </authorList>
    </citation>
    <scope>NUCLEOTIDE SEQUENCE</scope>
</reference>
<dbReference type="AlphaFoldDB" id="A0A0F9C1F8"/>
<sequence length="282" mass="32001">MRRPDPIGEMEFDYYAVDLPRTLKMVKIAPTSDVHYGNPYCSLRHFRQHIQYIASDPEMYTVLNGDLLECVIKNSKGEIYKQIGTPQDQRDFMIKELTPIKNKVLGMTTGNHESRIYQDTGVDLSMDIAKALGIPYRPEGMMLKLSFGDNNNHTKGKPYVYWFYMTHGYGGARTKSAKAVKAERLAAWIHADCYLMSHDHVVSVAPDVYLLPDNRTRDEYIKGEKTGFRVGRLKAHRKILVKCNAFVKWGGYAESFGFPPSDLTGVLIMLDGAGEHRVSVLV</sequence>
<dbReference type="EMBL" id="LAZR01035257">
    <property type="protein sequence ID" value="KKL27999.1"/>
    <property type="molecule type" value="Genomic_DNA"/>
</dbReference>
<evidence type="ECO:0008006" key="2">
    <source>
        <dbReference type="Google" id="ProtNLM"/>
    </source>
</evidence>
<dbReference type="SUPFAM" id="SSF56300">
    <property type="entry name" value="Metallo-dependent phosphatases"/>
    <property type="match status" value="1"/>
</dbReference>
<gene>
    <name evidence="1" type="ORF">LCGC14_2379570</name>
</gene>
<comment type="caution">
    <text evidence="1">The sequence shown here is derived from an EMBL/GenBank/DDBJ whole genome shotgun (WGS) entry which is preliminary data.</text>
</comment>
<proteinExistence type="predicted"/>
<evidence type="ECO:0000313" key="1">
    <source>
        <dbReference type="EMBL" id="KKL27999.1"/>
    </source>
</evidence>
<dbReference type="InterPro" id="IPR029052">
    <property type="entry name" value="Metallo-depent_PP-like"/>
</dbReference>
<accession>A0A0F9C1F8</accession>
<organism evidence="1">
    <name type="scientific">marine sediment metagenome</name>
    <dbReference type="NCBI Taxonomy" id="412755"/>
    <lineage>
        <taxon>unclassified sequences</taxon>
        <taxon>metagenomes</taxon>
        <taxon>ecological metagenomes</taxon>
    </lineage>
</organism>
<protein>
    <recommendedName>
        <fullName evidence="2">Calcineurin-like phosphoesterase domain-containing protein</fullName>
    </recommendedName>
</protein>